<proteinExistence type="predicted"/>
<gene>
    <name evidence="1" type="ORF">PSON_ATCC_30995.1.T0370008</name>
</gene>
<protein>
    <recommendedName>
        <fullName evidence="3">G domain-containing protein</fullName>
    </recommendedName>
</protein>
<dbReference type="EMBL" id="CAJJDN010000037">
    <property type="protein sequence ID" value="CAD8077892.1"/>
    <property type="molecule type" value="Genomic_DNA"/>
</dbReference>
<comment type="caution">
    <text evidence="1">The sequence shown here is derived from an EMBL/GenBank/DDBJ whole genome shotgun (WGS) entry which is preliminary data.</text>
</comment>
<reference evidence="1" key="1">
    <citation type="submission" date="2021-01" db="EMBL/GenBank/DDBJ databases">
        <authorList>
            <consortium name="Genoscope - CEA"/>
            <person name="William W."/>
        </authorList>
    </citation>
    <scope>NUCLEOTIDE SEQUENCE</scope>
</reference>
<keyword evidence="2" id="KW-1185">Reference proteome</keyword>
<accession>A0A8S1MGW5</accession>
<name>A0A8S1MGW5_9CILI</name>
<evidence type="ECO:0008006" key="3">
    <source>
        <dbReference type="Google" id="ProtNLM"/>
    </source>
</evidence>
<organism evidence="1 2">
    <name type="scientific">Paramecium sonneborni</name>
    <dbReference type="NCBI Taxonomy" id="65129"/>
    <lineage>
        <taxon>Eukaryota</taxon>
        <taxon>Sar</taxon>
        <taxon>Alveolata</taxon>
        <taxon>Ciliophora</taxon>
        <taxon>Intramacronucleata</taxon>
        <taxon>Oligohymenophorea</taxon>
        <taxon>Peniculida</taxon>
        <taxon>Parameciidae</taxon>
        <taxon>Paramecium</taxon>
    </lineage>
</organism>
<sequence>MWQDNFTQQNFGGSQDTKEPMISLSAYGKGFQLLDTPGFEASSSKLNNSIGILKSLIDNPINQLLVVLRLERLDFLLSELQRVVKIFKRYKDIITVVITFFDQCENQHQIRENIIRHLKKLKVESVIFKCQNTSGDELCRQIDSRNTNSKQGRRFQLSQTELFSNFIHLDYNEQIDFLFFGAQDSFICQFRQIQRNYEEFINQIPNTQPNMSEIIHEIIQSIKEKVNNQFQEFKKKNINYFKEIYETQDKDFEIIIDFQFRLVLLSHIQRLMDKALSKMKQSESCYSLKQCSYCGEIWRSSDGLLFCGQYEGNENSFQQKISSKKLGCGNKLILNDMKSLSESFVEEVSQIEIDDYLLAILAQDEDKTIKGVKKIETLVKEKNIIFI</sequence>
<dbReference type="OrthoDB" id="8954335at2759"/>
<evidence type="ECO:0000313" key="2">
    <source>
        <dbReference type="Proteomes" id="UP000692954"/>
    </source>
</evidence>
<evidence type="ECO:0000313" key="1">
    <source>
        <dbReference type="EMBL" id="CAD8077892.1"/>
    </source>
</evidence>
<dbReference type="Proteomes" id="UP000692954">
    <property type="component" value="Unassembled WGS sequence"/>
</dbReference>
<dbReference type="AlphaFoldDB" id="A0A8S1MGW5"/>